<keyword evidence="5" id="KW-0456">Lyase</keyword>
<evidence type="ECO:0000313" key="3">
    <source>
        <dbReference type="EMBL" id="KAB6420797.1"/>
    </source>
</evidence>
<keyword evidence="1" id="KW-0732">Signal</keyword>
<dbReference type="Proteomes" id="UP000261210">
    <property type="component" value="Unassembled WGS sequence"/>
</dbReference>
<evidence type="ECO:0000313" key="5">
    <source>
        <dbReference type="EMBL" id="OUQ68664.1"/>
    </source>
</evidence>
<reference evidence="6 8" key="3">
    <citation type="submission" date="2018-08" db="EMBL/GenBank/DDBJ databases">
        <title>A genome reference for cultivated species of the human gut microbiota.</title>
        <authorList>
            <person name="Zou Y."/>
            <person name="Xue W."/>
            <person name="Luo G."/>
        </authorList>
    </citation>
    <scope>NUCLEOTIDE SEQUENCE [LARGE SCALE GENOMIC DNA]</scope>
    <source>
        <strain evidence="6 8">TF10-34</strain>
    </source>
</reference>
<evidence type="ECO:0000313" key="2">
    <source>
        <dbReference type="EMBL" id="KAB6089653.1"/>
    </source>
</evidence>
<feature type="signal peptide" evidence="1">
    <location>
        <begin position="1"/>
        <end position="22"/>
    </location>
</feature>
<reference evidence="9 10" key="4">
    <citation type="journal article" date="2019" name="Nat. Med.">
        <title>A library of human gut bacterial isolates paired with longitudinal multiomics data enables mechanistic microbiome research.</title>
        <authorList>
            <person name="Poyet M."/>
            <person name="Groussin M."/>
            <person name="Gibbons S.M."/>
            <person name="Avila-Pacheco J."/>
            <person name="Jiang X."/>
            <person name="Kearney S.M."/>
            <person name="Perrotta A.R."/>
            <person name="Berdy B."/>
            <person name="Zhao S."/>
            <person name="Lieberman T.D."/>
            <person name="Swanson P.K."/>
            <person name="Smith M."/>
            <person name="Roesemann S."/>
            <person name="Alexander J.E."/>
            <person name="Rich S.A."/>
            <person name="Livny J."/>
            <person name="Vlamakis H."/>
            <person name="Clish C."/>
            <person name="Bullock K."/>
            <person name="Deik A."/>
            <person name="Scott J."/>
            <person name="Pierce K.A."/>
            <person name="Xavier R.J."/>
            <person name="Alm E.J."/>
        </authorList>
    </citation>
    <scope>NUCLEOTIDE SEQUENCE [LARGE SCALE GENOMIC DNA]</scope>
    <source>
        <strain evidence="3 10">BIOML-A7</strain>
        <strain evidence="2 9">BIOML-A74</strain>
    </source>
</reference>
<dbReference type="Gene3D" id="2.160.20.10">
    <property type="entry name" value="Single-stranded right-handed beta-helix, Pectin lyase-like"/>
    <property type="match status" value="1"/>
</dbReference>
<dbReference type="SUPFAM" id="SSF51126">
    <property type="entry name" value="Pectin lyase-like"/>
    <property type="match status" value="1"/>
</dbReference>
<dbReference type="EMBL" id="QSQU01000017">
    <property type="protein sequence ID" value="RGK61567.1"/>
    <property type="molecule type" value="Genomic_DNA"/>
</dbReference>
<dbReference type="RefSeq" id="WP_004322897.1">
    <property type="nucleotide sequence ID" value="NZ_AP031409.1"/>
</dbReference>
<evidence type="ECO:0000313" key="9">
    <source>
        <dbReference type="Proteomes" id="UP000435059"/>
    </source>
</evidence>
<organism evidence="5 7">
    <name type="scientific">Bacteroides xylanisolvens</name>
    <dbReference type="NCBI Taxonomy" id="371601"/>
    <lineage>
        <taxon>Bacteria</taxon>
        <taxon>Pseudomonadati</taxon>
        <taxon>Bacteroidota</taxon>
        <taxon>Bacteroidia</taxon>
        <taxon>Bacteroidales</taxon>
        <taxon>Bacteroidaceae</taxon>
        <taxon>Bacteroides</taxon>
    </lineage>
</organism>
<keyword evidence="9" id="KW-1185">Reference proteome</keyword>
<dbReference type="EMBL" id="NFLW01000019">
    <property type="protein sequence ID" value="OUQ68664.1"/>
    <property type="molecule type" value="Genomic_DNA"/>
</dbReference>
<evidence type="ECO:0000313" key="10">
    <source>
        <dbReference type="Proteomes" id="UP000471447"/>
    </source>
</evidence>
<dbReference type="Proteomes" id="UP000471447">
    <property type="component" value="Unassembled WGS sequence"/>
</dbReference>
<evidence type="ECO:0000313" key="7">
    <source>
        <dbReference type="Proteomes" id="UP000196036"/>
    </source>
</evidence>
<evidence type="ECO:0000313" key="6">
    <source>
        <dbReference type="EMBL" id="RGK61567.1"/>
    </source>
</evidence>
<dbReference type="InterPro" id="IPR012334">
    <property type="entry name" value="Pectin_lyas_fold"/>
</dbReference>
<dbReference type="EMBL" id="JAIWYE010000011">
    <property type="protein sequence ID" value="MCA4702775.1"/>
    <property type="molecule type" value="Genomic_DNA"/>
</dbReference>
<sequence>MDIKKVTFIIASSLVLCFMASAQSKLISINEKGKLSYHSYTDKGDLLPDFSFCGYKGGGVAIPHIKVTASISPSPNKEDDTPFIQAVIDKVAKLQPDEDGFRGCILLRKGVYHIASPIRITASGIVLRGEGNNKESGTVLIATSPRKYNVIEVGFNGKAKYNTNDVQEIIDKYVPSGTRILHVKNADKHFRTGDDVIVRRPSTAAWIQTIGMDSIAPRPRKGETTWEAFERFRREGKDTDMNGTIQWKPGSKDLTFERKIVSVKKDEITLDIPLTNALQKEFGGGTIYKYRYDKRFTQCGVENLYGMCIYDESVKKSYRGIGEYCCDENHANTFVALRTVENAWVRNVSVEHFDCCVTTTSATKYITGQDLSAINPISQITGGRRYAYHINGGQMCLFQRCYSSHHRHEFVLGATTPGPNAFVDGYGEMTFASSEPHHRWSAGCLWDNIVLKGPSASLMAANRGSMGSGHGWAGAQMVFWNCAAPLILVMQPPTAQNFAIGLQATEVDNSKEARSGAKSTFNSIVNTSMIDMKYKDQPINGTGWTEQTAGTVVPSSLYYYQLRDRLGKSALKKVMDEPQYNKYFNR</sequence>
<proteinExistence type="predicted"/>
<dbReference type="Proteomes" id="UP001198461">
    <property type="component" value="Unassembled WGS sequence"/>
</dbReference>
<dbReference type="AlphaFoldDB" id="A0A1Y4VHN9"/>
<dbReference type="EMBL" id="WDES01000007">
    <property type="protein sequence ID" value="KAB6089653.1"/>
    <property type="molecule type" value="Genomic_DNA"/>
</dbReference>
<gene>
    <name evidence="5" type="ORF">B5E52_10935</name>
    <name evidence="6" type="ORF">DXD03_12950</name>
    <name evidence="2" type="ORF">GA574_06340</name>
    <name evidence="3" type="ORF">GAZ26_18420</name>
    <name evidence="4" type="ORF">LD004_04010</name>
</gene>
<dbReference type="EMBL" id="WDCG01000023">
    <property type="protein sequence ID" value="KAB6420797.1"/>
    <property type="molecule type" value="Genomic_DNA"/>
</dbReference>
<reference evidence="4" key="5">
    <citation type="submission" date="2023-08" db="EMBL/GenBank/DDBJ databases">
        <title>Mucin Metabolism Genes Underlie the Key Renovations of Bacteroides xylanisolvens Genomes in Captive Great Apes.</title>
        <authorList>
            <person name="Nishida A.H."/>
        </authorList>
    </citation>
    <scope>NUCLEOTIDE SEQUENCE</scope>
    <source>
        <strain evidence="4">P13.H9</strain>
    </source>
</reference>
<accession>A0A1Y4VHN9</accession>
<name>A0A1Y4VHN9_9BACE</name>
<reference evidence="7" key="1">
    <citation type="submission" date="2017-04" db="EMBL/GenBank/DDBJ databases">
        <title>Function of individual gut microbiota members based on whole genome sequencing of pure cultures obtained from chicken caecum.</title>
        <authorList>
            <person name="Medvecky M."/>
            <person name="Cejkova D."/>
            <person name="Polansky O."/>
            <person name="Karasova D."/>
            <person name="Kubasova T."/>
            <person name="Cizek A."/>
            <person name="Rychlik I."/>
        </authorList>
    </citation>
    <scope>NUCLEOTIDE SEQUENCE [LARGE SCALE GENOMIC DNA]</scope>
    <source>
        <strain evidence="7">An109</strain>
    </source>
</reference>
<dbReference type="InterPro" id="IPR011050">
    <property type="entry name" value="Pectin_lyase_fold/virulence"/>
</dbReference>
<evidence type="ECO:0000313" key="8">
    <source>
        <dbReference type="Proteomes" id="UP000261210"/>
    </source>
</evidence>
<dbReference type="Proteomes" id="UP000435059">
    <property type="component" value="Unassembled WGS sequence"/>
</dbReference>
<dbReference type="Proteomes" id="UP000196036">
    <property type="component" value="Unassembled WGS sequence"/>
</dbReference>
<dbReference type="GO" id="GO:0016829">
    <property type="term" value="F:lyase activity"/>
    <property type="evidence" value="ECO:0007669"/>
    <property type="project" value="UniProtKB-KW"/>
</dbReference>
<protein>
    <submittedName>
        <fullName evidence="5">Pectate lyase</fullName>
    </submittedName>
</protein>
<evidence type="ECO:0000256" key="1">
    <source>
        <dbReference type="SAM" id="SignalP"/>
    </source>
</evidence>
<comment type="caution">
    <text evidence="5">The sequence shown here is derived from an EMBL/GenBank/DDBJ whole genome shotgun (WGS) entry which is preliminary data.</text>
</comment>
<reference evidence="5" key="2">
    <citation type="journal article" date="2018" name="BMC Genomics">
        <title>Whole genome sequencing and function prediction of 133 gut anaerobes isolated from chicken caecum in pure cultures.</title>
        <authorList>
            <person name="Medvecky M."/>
            <person name="Cejkova D."/>
            <person name="Polansky O."/>
            <person name="Karasova D."/>
            <person name="Kubasova T."/>
            <person name="Cizek A."/>
            <person name="Rychlik I."/>
        </authorList>
    </citation>
    <scope>NUCLEOTIDE SEQUENCE</scope>
    <source>
        <strain evidence="5">An109</strain>
    </source>
</reference>
<feature type="chain" id="PRO_5010985345" evidence="1">
    <location>
        <begin position="23"/>
        <end position="586"/>
    </location>
</feature>
<evidence type="ECO:0000313" key="4">
    <source>
        <dbReference type="EMBL" id="MCA4702775.1"/>
    </source>
</evidence>